<accession>A0A4Z2FC19</accession>
<protein>
    <submittedName>
        <fullName evidence="1">Uncharacterized protein</fullName>
    </submittedName>
</protein>
<name>A0A4Z2FC19_9TELE</name>
<evidence type="ECO:0000313" key="2">
    <source>
        <dbReference type="Proteomes" id="UP000314294"/>
    </source>
</evidence>
<evidence type="ECO:0000313" key="1">
    <source>
        <dbReference type="EMBL" id="TNN38796.1"/>
    </source>
</evidence>
<sequence>MKACLSPRNHNRVLLAKETEDAIVCDDGGLFVCVRENERRWPNAKPQKLAGVKSRLWLSWILLLPPKLDDRSASGGKRLYLWSSCEAGRHLSQDFLFLVPLIV</sequence>
<gene>
    <name evidence="1" type="ORF">EYF80_051037</name>
</gene>
<dbReference type="AlphaFoldDB" id="A0A4Z2FC19"/>
<keyword evidence="2" id="KW-1185">Reference proteome</keyword>
<reference evidence="1 2" key="1">
    <citation type="submission" date="2019-03" db="EMBL/GenBank/DDBJ databases">
        <title>First draft genome of Liparis tanakae, snailfish: a comprehensive survey of snailfish specific genes.</title>
        <authorList>
            <person name="Kim W."/>
            <person name="Song I."/>
            <person name="Jeong J.-H."/>
            <person name="Kim D."/>
            <person name="Kim S."/>
            <person name="Ryu S."/>
            <person name="Song J.Y."/>
            <person name="Lee S.K."/>
        </authorList>
    </citation>
    <scope>NUCLEOTIDE SEQUENCE [LARGE SCALE GENOMIC DNA]</scope>
    <source>
        <tissue evidence="1">Muscle</tissue>
    </source>
</reference>
<proteinExistence type="predicted"/>
<dbReference type="Proteomes" id="UP000314294">
    <property type="component" value="Unassembled WGS sequence"/>
</dbReference>
<comment type="caution">
    <text evidence="1">The sequence shown here is derived from an EMBL/GenBank/DDBJ whole genome shotgun (WGS) entry which is preliminary data.</text>
</comment>
<organism evidence="1 2">
    <name type="scientific">Liparis tanakae</name>
    <name type="common">Tanaka's snailfish</name>
    <dbReference type="NCBI Taxonomy" id="230148"/>
    <lineage>
        <taxon>Eukaryota</taxon>
        <taxon>Metazoa</taxon>
        <taxon>Chordata</taxon>
        <taxon>Craniata</taxon>
        <taxon>Vertebrata</taxon>
        <taxon>Euteleostomi</taxon>
        <taxon>Actinopterygii</taxon>
        <taxon>Neopterygii</taxon>
        <taxon>Teleostei</taxon>
        <taxon>Neoteleostei</taxon>
        <taxon>Acanthomorphata</taxon>
        <taxon>Eupercaria</taxon>
        <taxon>Perciformes</taxon>
        <taxon>Cottioidei</taxon>
        <taxon>Cottales</taxon>
        <taxon>Liparidae</taxon>
        <taxon>Liparis</taxon>
    </lineage>
</organism>
<dbReference type="EMBL" id="SRLO01001337">
    <property type="protein sequence ID" value="TNN38796.1"/>
    <property type="molecule type" value="Genomic_DNA"/>
</dbReference>